<feature type="transmembrane region" description="Helical" evidence="1">
    <location>
        <begin position="20"/>
        <end position="40"/>
    </location>
</feature>
<evidence type="ECO:0000313" key="3">
    <source>
        <dbReference type="Proteomes" id="UP001595921"/>
    </source>
</evidence>
<dbReference type="EMBL" id="JBHSDS010000003">
    <property type="protein sequence ID" value="MFC4357001.1"/>
    <property type="molecule type" value="Genomic_DNA"/>
</dbReference>
<proteinExistence type="predicted"/>
<evidence type="ECO:0008006" key="4">
    <source>
        <dbReference type="Google" id="ProtNLM"/>
    </source>
</evidence>
<keyword evidence="1" id="KW-1133">Transmembrane helix</keyword>
<dbReference type="AlphaFoldDB" id="A0ABD5P8C2"/>
<evidence type="ECO:0000313" key="2">
    <source>
        <dbReference type="EMBL" id="MFC4357001.1"/>
    </source>
</evidence>
<keyword evidence="1" id="KW-0812">Transmembrane</keyword>
<name>A0ABD5P8C2_9EURY</name>
<protein>
    <recommendedName>
        <fullName evidence="4">Inner membrane component domain-containing protein</fullName>
    </recommendedName>
</protein>
<sequence>MWGGWLILANLLWGVTLVRVTEMLSAFGLVVIATPFGYFFRRAAAGQVLPTSFDTNIADRRSR</sequence>
<evidence type="ECO:0000256" key="1">
    <source>
        <dbReference type="SAM" id="Phobius"/>
    </source>
</evidence>
<reference evidence="2 3" key="1">
    <citation type="journal article" date="2019" name="Int. J. Syst. Evol. Microbiol.">
        <title>The Global Catalogue of Microorganisms (GCM) 10K type strain sequencing project: providing services to taxonomists for standard genome sequencing and annotation.</title>
        <authorList>
            <consortium name="The Broad Institute Genomics Platform"/>
            <consortium name="The Broad Institute Genome Sequencing Center for Infectious Disease"/>
            <person name="Wu L."/>
            <person name="Ma J."/>
        </authorList>
    </citation>
    <scope>NUCLEOTIDE SEQUENCE [LARGE SCALE GENOMIC DNA]</scope>
    <source>
        <strain evidence="2 3">CGMCC 1.12553</strain>
    </source>
</reference>
<gene>
    <name evidence="2" type="ORF">ACFO0N_03450</name>
</gene>
<keyword evidence="3" id="KW-1185">Reference proteome</keyword>
<keyword evidence="1" id="KW-0472">Membrane</keyword>
<dbReference type="Proteomes" id="UP001595921">
    <property type="component" value="Unassembled WGS sequence"/>
</dbReference>
<accession>A0ABD5P8C2</accession>
<dbReference type="RefSeq" id="WP_267621834.1">
    <property type="nucleotide sequence ID" value="NZ_JAODIW010000006.1"/>
</dbReference>
<comment type="caution">
    <text evidence="2">The sequence shown here is derived from an EMBL/GenBank/DDBJ whole genome shotgun (WGS) entry which is preliminary data.</text>
</comment>
<organism evidence="2 3">
    <name type="scientific">Halobium salinum</name>
    <dbReference type="NCBI Taxonomy" id="1364940"/>
    <lineage>
        <taxon>Archaea</taxon>
        <taxon>Methanobacteriati</taxon>
        <taxon>Methanobacteriota</taxon>
        <taxon>Stenosarchaea group</taxon>
        <taxon>Halobacteria</taxon>
        <taxon>Halobacteriales</taxon>
        <taxon>Haloferacaceae</taxon>
        <taxon>Halobium</taxon>
    </lineage>
</organism>